<organism evidence="1">
    <name type="scientific">Anguilla anguilla</name>
    <name type="common">European freshwater eel</name>
    <name type="synonym">Muraena anguilla</name>
    <dbReference type="NCBI Taxonomy" id="7936"/>
    <lineage>
        <taxon>Eukaryota</taxon>
        <taxon>Metazoa</taxon>
        <taxon>Chordata</taxon>
        <taxon>Craniata</taxon>
        <taxon>Vertebrata</taxon>
        <taxon>Euteleostomi</taxon>
        <taxon>Actinopterygii</taxon>
        <taxon>Neopterygii</taxon>
        <taxon>Teleostei</taxon>
        <taxon>Anguilliformes</taxon>
        <taxon>Anguillidae</taxon>
        <taxon>Anguilla</taxon>
    </lineage>
</organism>
<dbReference type="EMBL" id="GBXM01083964">
    <property type="protein sequence ID" value="JAH24613.1"/>
    <property type="molecule type" value="Transcribed_RNA"/>
</dbReference>
<sequence length="32" mass="3807">MKPPVKKFWSEFFLDGELVNQNFDNTLQISFS</sequence>
<dbReference type="AlphaFoldDB" id="A0A0E9R8E0"/>
<name>A0A0E9R8E0_ANGAN</name>
<proteinExistence type="predicted"/>
<reference evidence="1" key="1">
    <citation type="submission" date="2014-11" db="EMBL/GenBank/DDBJ databases">
        <authorList>
            <person name="Amaro Gonzalez C."/>
        </authorList>
    </citation>
    <scope>NUCLEOTIDE SEQUENCE</scope>
</reference>
<evidence type="ECO:0000313" key="1">
    <source>
        <dbReference type="EMBL" id="JAH24613.1"/>
    </source>
</evidence>
<protein>
    <submittedName>
        <fullName evidence="1">Uncharacterized protein</fullName>
    </submittedName>
</protein>
<accession>A0A0E9R8E0</accession>
<reference evidence="1" key="2">
    <citation type="journal article" date="2015" name="Fish Shellfish Immunol.">
        <title>Early steps in the European eel (Anguilla anguilla)-Vibrio vulnificus interaction in the gills: Role of the RtxA13 toxin.</title>
        <authorList>
            <person name="Callol A."/>
            <person name="Pajuelo D."/>
            <person name="Ebbesson L."/>
            <person name="Teles M."/>
            <person name="MacKenzie S."/>
            <person name="Amaro C."/>
        </authorList>
    </citation>
    <scope>NUCLEOTIDE SEQUENCE</scope>
</reference>